<dbReference type="Proteomes" id="UP001431572">
    <property type="component" value="Chromosome 1"/>
</dbReference>
<accession>A0A8T7M226</accession>
<evidence type="ECO:0000256" key="3">
    <source>
        <dbReference type="ARBA" id="ARBA00023163"/>
    </source>
</evidence>
<dbReference type="InterPro" id="IPR001647">
    <property type="entry name" value="HTH_TetR"/>
</dbReference>
<dbReference type="InterPro" id="IPR036271">
    <property type="entry name" value="Tet_transcr_reg_TetR-rel_C_sf"/>
</dbReference>
<dbReference type="InterPro" id="IPR009057">
    <property type="entry name" value="Homeodomain-like_sf"/>
</dbReference>
<evidence type="ECO:0000259" key="5">
    <source>
        <dbReference type="PROSITE" id="PS50977"/>
    </source>
</evidence>
<dbReference type="PROSITE" id="PS50977">
    <property type="entry name" value="HTH_TETR_2"/>
    <property type="match status" value="1"/>
</dbReference>
<feature type="domain" description="HTH tetR-type" evidence="5">
    <location>
        <begin position="12"/>
        <end position="72"/>
    </location>
</feature>
<organism evidence="6 8">
    <name type="scientific">Candidatus Chlorohelix allophototropha</name>
    <dbReference type="NCBI Taxonomy" id="3003348"/>
    <lineage>
        <taxon>Bacteria</taxon>
        <taxon>Bacillati</taxon>
        <taxon>Chloroflexota</taxon>
        <taxon>Chloroflexia</taxon>
        <taxon>Candidatus Chloroheliales</taxon>
        <taxon>Candidatus Chloroheliaceae</taxon>
        <taxon>Candidatus Chlorohelix</taxon>
    </lineage>
</organism>
<reference evidence="7" key="2">
    <citation type="journal article" date="2024" name="Nature">
        <title>Anoxygenic phototroph of the Chloroflexota uses a type I reaction centre.</title>
        <authorList>
            <person name="Tsuji J.M."/>
            <person name="Shaw N.A."/>
            <person name="Nagashima S."/>
            <person name="Venkiteswaran J.J."/>
            <person name="Schiff S.L."/>
            <person name="Watanabe T."/>
            <person name="Fukui M."/>
            <person name="Hanada S."/>
            <person name="Tank M."/>
            <person name="Neufeld J.D."/>
        </authorList>
    </citation>
    <scope>NUCLEOTIDE SEQUENCE</scope>
    <source>
        <strain evidence="7">L227-S17</strain>
    </source>
</reference>
<keyword evidence="1" id="KW-0805">Transcription regulation</keyword>
<dbReference type="InterPro" id="IPR050109">
    <property type="entry name" value="HTH-type_TetR-like_transc_reg"/>
</dbReference>
<dbReference type="PANTHER" id="PTHR30055">
    <property type="entry name" value="HTH-TYPE TRANSCRIPTIONAL REGULATOR RUTR"/>
    <property type="match status" value="1"/>
</dbReference>
<dbReference type="EMBL" id="CP128399">
    <property type="protein sequence ID" value="WJW65606.1"/>
    <property type="molecule type" value="Genomic_DNA"/>
</dbReference>
<dbReference type="PANTHER" id="PTHR30055:SF243">
    <property type="entry name" value="HTH-TYPE TRANSCRIPTIONAL REGULATOR RV1816"/>
    <property type="match status" value="1"/>
</dbReference>
<name>A0A8T7M226_9CHLR</name>
<reference evidence="6 8" key="1">
    <citation type="submission" date="2020-06" db="EMBL/GenBank/DDBJ databases">
        <title>Anoxygenic phototrophic Chloroflexota member uses a Type I reaction center.</title>
        <authorList>
            <person name="Tsuji J.M."/>
            <person name="Shaw N.A."/>
            <person name="Nagashima S."/>
            <person name="Venkiteswaran J."/>
            <person name="Schiff S.L."/>
            <person name="Hanada S."/>
            <person name="Tank M."/>
            <person name="Neufeld J.D."/>
        </authorList>
    </citation>
    <scope>NUCLEOTIDE SEQUENCE [LARGE SCALE GENOMIC DNA]</scope>
    <source>
        <strain evidence="6">L227-S17</strain>
    </source>
</reference>
<feature type="DNA-binding region" description="H-T-H motif" evidence="4">
    <location>
        <begin position="35"/>
        <end position="54"/>
    </location>
</feature>
<dbReference type="Pfam" id="PF13305">
    <property type="entry name" value="TetR_C_33"/>
    <property type="match status" value="1"/>
</dbReference>
<dbReference type="SUPFAM" id="SSF46689">
    <property type="entry name" value="Homeodomain-like"/>
    <property type="match status" value="1"/>
</dbReference>
<keyword evidence="3" id="KW-0804">Transcription</keyword>
<dbReference type="GO" id="GO:0003700">
    <property type="term" value="F:DNA-binding transcription factor activity"/>
    <property type="evidence" value="ECO:0007669"/>
    <property type="project" value="TreeGrafter"/>
</dbReference>
<sequence length="233" mass="25494">MIKQSRREKLREATHEEIKRVAQQQMAEQGAAGLSLRAIAAQMGMSAPALYNYYASRDELVTALLVDAYTSLAEKIEAEAAKHPEAEYGARFLAATLAYREWALANPTLYALIFGTPIPGYKAPKEITVPAAIRSTATFIIILAQAWGAGKVKIPEGYALLPEKLEQHLKIWAESIGLDISTSLLAYSLSGWGVIQGLVTLELFNHLQPTTGDPADLYLLQAKAYLHQLGLEV</sequence>
<dbReference type="Proteomes" id="UP000521676">
    <property type="component" value="Unassembled WGS sequence"/>
</dbReference>
<evidence type="ECO:0000256" key="2">
    <source>
        <dbReference type="ARBA" id="ARBA00023125"/>
    </source>
</evidence>
<dbReference type="AlphaFoldDB" id="A0A8T7M226"/>
<dbReference type="SUPFAM" id="SSF48498">
    <property type="entry name" value="Tetracyclin repressor-like, C-terminal domain"/>
    <property type="match status" value="1"/>
</dbReference>
<evidence type="ECO:0000256" key="4">
    <source>
        <dbReference type="PROSITE-ProRule" id="PRU00335"/>
    </source>
</evidence>
<evidence type="ECO:0000313" key="6">
    <source>
        <dbReference type="EMBL" id="NWJ46230.1"/>
    </source>
</evidence>
<keyword evidence="9" id="KW-1185">Reference proteome</keyword>
<evidence type="ECO:0000313" key="8">
    <source>
        <dbReference type="Proteomes" id="UP000521676"/>
    </source>
</evidence>
<evidence type="ECO:0000313" key="9">
    <source>
        <dbReference type="Proteomes" id="UP001431572"/>
    </source>
</evidence>
<proteinExistence type="predicted"/>
<dbReference type="GO" id="GO:0000976">
    <property type="term" value="F:transcription cis-regulatory region binding"/>
    <property type="evidence" value="ECO:0007669"/>
    <property type="project" value="TreeGrafter"/>
</dbReference>
<evidence type="ECO:0000313" key="7">
    <source>
        <dbReference type="EMBL" id="WJW65606.1"/>
    </source>
</evidence>
<evidence type="ECO:0000256" key="1">
    <source>
        <dbReference type="ARBA" id="ARBA00023015"/>
    </source>
</evidence>
<dbReference type="Pfam" id="PF00440">
    <property type="entry name" value="TetR_N"/>
    <property type="match status" value="1"/>
</dbReference>
<dbReference type="InterPro" id="IPR025996">
    <property type="entry name" value="MT1864/Rv1816-like_C"/>
</dbReference>
<gene>
    <name evidence="6" type="ORF">HXX08_10150</name>
    <name evidence="7" type="ORF">OZ401_001374</name>
</gene>
<dbReference type="Gene3D" id="1.10.357.10">
    <property type="entry name" value="Tetracycline Repressor, domain 2"/>
    <property type="match status" value="1"/>
</dbReference>
<protein>
    <submittedName>
        <fullName evidence="6">TetR/AcrR family transcriptional regulator</fullName>
    </submittedName>
</protein>
<keyword evidence="2 4" id="KW-0238">DNA-binding</keyword>
<dbReference type="EMBL" id="JACATZ010000001">
    <property type="protein sequence ID" value="NWJ46230.1"/>
    <property type="molecule type" value="Genomic_DNA"/>
</dbReference>
<dbReference type="RefSeq" id="WP_341467492.1">
    <property type="nucleotide sequence ID" value="NZ_CP128399.1"/>
</dbReference>